<evidence type="ECO:0000256" key="8">
    <source>
        <dbReference type="ARBA" id="ARBA00023296"/>
    </source>
</evidence>
<dbReference type="GO" id="GO:0005198">
    <property type="term" value="F:structural molecule activity"/>
    <property type="evidence" value="ECO:0007669"/>
    <property type="project" value="InterPro"/>
</dbReference>
<dbReference type="InterPro" id="IPR000650">
    <property type="entry name" value="Gem_coat_AR1"/>
</dbReference>
<keyword evidence="6 10" id="KW-0167">Capsid protein</keyword>
<dbReference type="InterPro" id="IPR000263">
    <property type="entry name" value="GV_A/BR1_coat"/>
</dbReference>
<evidence type="ECO:0000256" key="3">
    <source>
        <dbReference type="ARBA" id="ARBA00018091"/>
    </source>
</evidence>
<accession>A0A1S6R4S5</accession>
<evidence type="ECO:0000256" key="2">
    <source>
        <dbReference type="ARBA" id="ARBA00005468"/>
    </source>
</evidence>
<dbReference type="GO" id="GO:0043657">
    <property type="term" value="C:host cell"/>
    <property type="evidence" value="ECO:0007669"/>
    <property type="project" value="GOC"/>
</dbReference>
<evidence type="ECO:0000256" key="4">
    <source>
        <dbReference type="ARBA" id="ARBA00022431"/>
    </source>
</evidence>
<keyword evidence="5 10" id="KW-1163">Viral penetration into host nucleus</keyword>
<dbReference type="GO" id="GO:0008270">
    <property type="term" value="F:zinc ion binding"/>
    <property type="evidence" value="ECO:0007669"/>
    <property type="project" value="UniProtKB-KW"/>
</dbReference>
<evidence type="ECO:0000256" key="1">
    <source>
        <dbReference type="ARBA" id="ARBA00004328"/>
    </source>
</evidence>
<keyword evidence="8 10" id="KW-1160">Virus entry into host cell</keyword>
<evidence type="ECO:0000256" key="7">
    <source>
        <dbReference type="ARBA" id="ARBA00022844"/>
    </source>
</evidence>
<comment type="function">
    <text evidence="10">Binds the genomic viral ssDNA and shuttles it into and out of the cell nucleus.</text>
</comment>
<keyword evidence="10" id="KW-0238">DNA-binding</keyword>
<dbReference type="GO" id="GO:0042025">
    <property type="term" value="C:host cell nucleus"/>
    <property type="evidence" value="ECO:0007669"/>
    <property type="project" value="UniProtKB-SubCell"/>
</dbReference>
<feature type="region of interest" description="Disordered" evidence="11">
    <location>
        <begin position="1"/>
        <end position="34"/>
    </location>
</feature>
<evidence type="ECO:0000256" key="5">
    <source>
        <dbReference type="ARBA" id="ARBA00022524"/>
    </source>
</evidence>
<keyword evidence="7 10" id="KW-0946">Virion</keyword>
<organism evidence="12">
    <name type="scientific">French bean severe leaf curl virus</name>
    <dbReference type="NCBI Taxonomy" id="1218727"/>
    <lineage>
        <taxon>Viruses</taxon>
        <taxon>Monodnaviria</taxon>
        <taxon>Shotokuvirae</taxon>
        <taxon>Cressdnaviricota</taxon>
        <taxon>Repensiviricetes</taxon>
        <taxon>Geplafuvirales</taxon>
        <taxon>Geminiviridae</taxon>
        <taxon>Capulavirus</taxon>
        <taxon>Capulavirus phaseoli</taxon>
    </lineage>
</organism>
<comment type="subcellular location">
    <subcellularLocation>
        <location evidence="10">Host nucleus</location>
    </subcellularLocation>
    <subcellularLocation>
        <location evidence="1 10">Virion</location>
    </subcellularLocation>
</comment>
<dbReference type="Pfam" id="PF00844">
    <property type="entry name" value="Gemini_coat"/>
    <property type="match status" value="1"/>
</dbReference>
<dbReference type="GO" id="GO:0003677">
    <property type="term" value="F:DNA binding"/>
    <property type="evidence" value="ECO:0007669"/>
    <property type="project" value="UniProtKB-KW"/>
</dbReference>
<dbReference type="PRINTS" id="PR00223">
    <property type="entry name" value="GEMCOATARBR1"/>
</dbReference>
<keyword evidence="10" id="KW-0863">Zinc-finger</keyword>
<keyword evidence="10" id="KW-0479">Metal-binding</keyword>
<dbReference type="GO" id="GO:0039615">
    <property type="term" value="C:T=1 icosahedral viral capsid"/>
    <property type="evidence" value="ECO:0007669"/>
    <property type="project" value="UniProtKB-KW"/>
</dbReference>
<keyword evidence="10" id="KW-0862">Zinc</keyword>
<evidence type="ECO:0000256" key="11">
    <source>
        <dbReference type="SAM" id="MobiDB-lite"/>
    </source>
</evidence>
<evidence type="ECO:0000313" key="12">
    <source>
        <dbReference type="EMBL" id="AQW44820.1"/>
    </source>
</evidence>
<dbReference type="PRINTS" id="PR00224">
    <property type="entry name" value="GEMCOATAR1"/>
</dbReference>
<sequence>MVRTRSGRQYSAQAPSWGRKKTRTPRSRPTLIGPIRRPNYQIKTRYAPHRPQTKIHSLSAARVVSGSDNGYGWHISDVPIGSGFEDRHSDKIRILNFNFKLQMRTSQQGQNTSCWHNVYLFLVRDNSGGTAVPKFNSICMMDNSNPSTAEIDHDSKDRFTIMRRWRFQFKGNSTSGSVAYDCARNTYDFRKFVKLSSITEFKSATSGSYANTQKNAWVLYFVPQTYDMTVDGHCTIKYVSIV</sequence>
<proteinExistence type="inferred from homology"/>
<dbReference type="GO" id="GO:0046718">
    <property type="term" value="P:symbiont entry into host cell"/>
    <property type="evidence" value="ECO:0007669"/>
    <property type="project" value="UniProtKB-KW"/>
</dbReference>
<dbReference type="InterPro" id="IPR029053">
    <property type="entry name" value="Viral_coat"/>
</dbReference>
<protein>
    <recommendedName>
        <fullName evidence="3 10">Capsid protein</fullName>
    </recommendedName>
    <alternativeName>
        <fullName evidence="9 10">Coat protein</fullName>
    </alternativeName>
</protein>
<evidence type="ECO:0000256" key="10">
    <source>
        <dbReference type="RuleBase" id="RU363025"/>
    </source>
</evidence>
<evidence type="ECO:0000256" key="6">
    <source>
        <dbReference type="ARBA" id="ARBA00022561"/>
    </source>
</evidence>
<dbReference type="EMBL" id="KY569633">
    <property type="protein sequence ID" value="AQW44820.1"/>
    <property type="molecule type" value="Genomic_DNA"/>
</dbReference>
<reference evidence="12" key="1">
    <citation type="submission" date="2017-02" db="EMBL/GenBank/DDBJ databases">
        <title>Molecular characterization and infectivity of a Mungbean Yellow Mosaic India virus associated with yellow mosaic disease of cowpea and mungbean.</title>
        <authorList>
            <person name="Kumar S."/>
            <person name="Tanti B."/>
            <person name="Mukherjee S.K."/>
            <person name="Sahoo L."/>
        </authorList>
    </citation>
    <scope>NUCLEOTIDE SEQUENCE</scope>
    <source>
        <strain evidence="12">FbSLCVGUM19</strain>
    </source>
</reference>
<evidence type="ECO:0000256" key="9">
    <source>
        <dbReference type="ARBA" id="ARBA00031336"/>
    </source>
</evidence>
<name>A0A1S6R4S5_9GEMI</name>
<dbReference type="GO" id="GO:0075732">
    <property type="term" value="P:viral penetration into host nucleus"/>
    <property type="evidence" value="ECO:0007669"/>
    <property type="project" value="UniProtKB-KW"/>
</dbReference>
<keyword evidence="4 10" id="KW-1140">T=1 icosahedral capsid protein</keyword>
<dbReference type="Gene3D" id="2.60.120.20">
    <property type="match status" value="1"/>
</dbReference>
<comment type="similarity">
    <text evidence="2 10">Belongs to the geminiviridae capsid protein family.</text>
</comment>
<keyword evidence="10" id="KW-1048">Host nucleus</keyword>